<reference evidence="7 8" key="1">
    <citation type="submission" date="2021-12" db="EMBL/GenBank/DDBJ databases">
        <title>High titer production of polyol ester of fatty acids by Rhodotorula paludigena BS15 towards product separation-free biomass refinery.</title>
        <authorList>
            <person name="Mano J."/>
            <person name="Ono H."/>
            <person name="Tanaka T."/>
            <person name="Naito K."/>
            <person name="Sushida H."/>
            <person name="Ike M."/>
            <person name="Tokuyasu K."/>
            <person name="Kitaoka M."/>
        </authorList>
    </citation>
    <scope>NUCLEOTIDE SEQUENCE [LARGE SCALE GENOMIC DNA]</scope>
    <source>
        <strain evidence="7 8">BS15</strain>
    </source>
</reference>
<dbReference type="Gene3D" id="2.30.110.10">
    <property type="entry name" value="Electron Transport, Fmn-binding Protein, Chain A"/>
    <property type="match status" value="1"/>
</dbReference>
<dbReference type="PANTHER" id="PTHR33798">
    <property type="entry name" value="FLAVOPROTEIN OXYGENASE"/>
    <property type="match status" value="1"/>
</dbReference>
<name>A0AAV5GLU7_9BASI</name>
<dbReference type="PANTHER" id="PTHR33798:SF5">
    <property type="entry name" value="FLAVIN REDUCTASE LIKE DOMAIN-CONTAINING PROTEIN"/>
    <property type="match status" value="1"/>
</dbReference>
<comment type="similarity">
    <text evidence="4">Belongs to the flavoredoxin family.</text>
</comment>
<evidence type="ECO:0000259" key="6">
    <source>
        <dbReference type="SMART" id="SM00903"/>
    </source>
</evidence>
<evidence type="ECO:0000256" key="2">
    <source>
        <dbReference type="ARBA" id="ARBA00022630"/>
    </source>
</evidence>
<dbReference type="AlphaFoldDB" id="A0AAV5GLU7"/>
<evidence type="ECO:0000313" key="8">
    <source>
        <dbReference type="Proteomes" id="UP001342314"/>
    </source>
</evidence>
<sequence length="283" mass="31099">MASRHPPFKQVEASRPPFDPTETWQYSQTPAPDWVVGTGASGREDLPGVKEGLWTSDEGRVREIDPKTTGALHLYKMMISAITPRPIGFISTLNKAGEGNLAPFSYFNIACHDPPTVVVSFTHPSGDELKGTCENILDTKEFVANIISEPFIEAANYTSIDAPKGVSEWPLSGLTPVQSKTVKPPRVGESGFSMECGLEHHYHLYNDAGARTGTVVLGRVRLFHAREDLVDPETFIVDTGKLMPVSRLGGITYARTTRAYELPRPVYASEKEKDEVKKAQAKV</sequence>
<evidence type="ECO:0000256" key="5">
    <source>
        <dbReference type="SAM" id="MobiDB-lite"/>
    </source>
</evidence>
<feature type="region of interest" description="Disordered" evidence="5">
    <location>
        <begin position="1"/>
        <end position="31"/>
    </location>
</feature>
<dbReference type="Pfam" id="PF01613">
    <property type="entry name" value="Flavin_Reduct"/>
    <property type="match status" value="1"/>
</dbReference>
<evidence type="ECO:0000256" key="4">
    <source>
        <dbReference type="ARBA" id="ARBA00038054"/>
    </source>
</evidence>
<dbReference type="InterPro" id="IPR002563">
    <property type="entry name" value="Flavin_Rdtase-like_dom"/>
</dbReference>
<evidence type="ECO:0000313" key="7">
    <source>
        <dbReference type="EMBL" id="GJN91464.1"/>
    </source>
</evidence>
<comment type="caution">
    <text evidence="7">The sequence shown here is derived from an EMBL/GenBank/DDBJ whole genome shotgun (WGS) entry which is preliminary data.</text>
</comment>
<evidence type="ECO:0000256" key="3">
    <source>
        <dbReference type="ARBA" id="ARBA00022643"/>
    </source>
</evidence>
<comment type="cofactor">
    <cofactor evidence="1">
        <name>FMN</name>
        <dbReference type="ChEBI" id="CHEBI:58210"/>
    </cofactor>
</comment>
<accession>A0AAV5GLU7</accession>
<keyword evidence="3" id="KW-0288">FMN</keyword>
<evidence type="ECO:0000256" key="1">
    <source>
        <dbReference type="ARBA" id="ARBA00001917"/>
    </source>
</evidence>
<dbReference type="SMART" id="SM00903">
    <property type="entry name" value="Flavin_Reduct"/>
    <property type="match status" value="1"/>
</dbReference>
<dbReference type="InterPro" id="IPR012349">
    <property type="entry name" value="Split_barrel_FMN-bd"/>
</dbReference>
<proteinExistence type="inferred from homology"/>
<keyword evidence="8" id="KW-1185">Reference proteome</keyword>
<dbReference type="SUPFAM" id="SSF50475">
    <property type="entry name" value="FMN-binding split barrel"/>
    <property type="match status" value="1"/>
</dbReference>
<dbReference type="Proteomes" id="UP001342314">
    <property type="component" value="Unassembled WGS sequence"/>
</dbReference>
<dbReference type="EMBL" id="BQKY01000009">
    <property type="protein sequence ID" value="GJN91464.1"/>
    <property type="molecule type" value="Genomic_DNA"/>
</dbReference>
<protein>
    <recommendedName>
        <fullName evidence="6">Flavin reductase like domain-containing protein</fullName>
    </recommendedName>
</protein>
<organism evidence="7 8">
    <name type="scientific">Rhodotorula paludigena</name>
    <dbReference type="NCBI Taxonomy" id="86838"/>
    <lineage>
        <taxon>Eukaryota</taxon>
        <taxon>Fungi</taxon>
        <taxon>Dikarya</taxon>
        <taxon>Basidiomycota</taxon>
        <taxon>Pucciniomycotina</taxon>
        <taxon>Microbotryomycetes</taxon>
        <taxon>Sporidiobolales</taxon>
        <taxon>Sporidiobolaceae</taxon>
        <taxon>Rhodotorula</taxon>
    </lineage>
</organism>
<keyword evidence="2" id="KW-0285">Flavoprotein</keyword>
<feature type="domain" description="Flavin reductase like" evidence="6">
    <location>
        <begin position="80"/>
        <end position="237"/>
    </location>
</feature>
<gene>
    <name evidence="7" type="ORF">Rhopal_004487-T1</name>
</gene>
<dbReference type="GO" id="GO:0010181">
    <property type="term" value="F:FMN binding"/>
    <property type="evidence" value="ECO:0007669"/>
    <property type="project" value="InterPro"/>
</dbReference>